<dbReference type="GO" id="GO:0032040">
    <property type="term" value="C:small-subunit processome"/>
    <property type="evidence" value="ECO:0007669"/>
    <property type="project" value="TreeGrafter"/>
</dbReference>
<dbReference type="Proteomes" id="UP001168098">
    <property type="component" value="Unassembled WGS sequence"/>
</dbReference>
<dbReference type="PANTHER" id="PTHR13237">
    <property type="entry name" value="SOMETHING ABOUT SILENCING PROTEIN 10-RELATED"/>
    <property type="match status" value="1"/>
</dbReference>
<sequence>MEEDAKNNEIIRKEASQLAAVLKEMKEGLDAVRVKVQALTAKVKADHLPTTDGMSYLEAKHLLLINYCQSLVYYLLRKAKGFSIEGHPVVRSLVEMRLFMEKIRPIDKKLQYQIQKLTRVTGNAVEKVGPSEKDSETQNTEDLLKYRPNPDMLVSKTDMTFEDGVGPVGVYRPPKFAPTSMEEDKISKHEKNALRKEKETIRQARQSTYVRELMDDLEGRPEEVREIVGTESRELIRYKEKMEQRARQEEELFTRAPLTRMEKKKEKHLRKSRNGLLGLTDSFYDEIKTLPLEEDFGEKTTGFNNSSSGGRKFKKRKRRH</sequence>
<proteinExistence type="predicted"/>
<feature type="compositionally biased region" description="Basic residues" evidence="1">
    <location>
        <begin position="311"/>
        <end position="320"/>
    </location>
</feature>
<gene>
    <name evidence="2" type="ORF">PVL29_023544</name>
</gene>
<dbReference type="AlphaFoldDB" id="A0AA39D803"/>
<accession>A0AA39D803</accession>
<dbReference type="Pfam" id="PF04000">
    <property type="entry name" value="Sas10_Utp3"/>
    <property type="match status" value="1"/>
</dbReference>
<comment type="caution">
    <text evidence="2">The sequence shown here is derived from an EMBL/GenBank/DDBJ whole genome shotgun (WGS) entry which is preliminary data.</text>
</comment>
<evidence type="ECO:0000256" key="1">
    <source>
        <dbReference type="SAM" id="MobiDB-lite"/>
    </source>
</evidence>
<keyword evidence="3" id="KW-1185">Reference proteome</keyword>
<protein>
    <recommendedName>
        <fullName evidence="4">Neuroguidin</fullName>
    </recommendedName>
</protein>
<evidence type="ECO:0008006" key="4">
    <source>
        <dbReference type="Google" id="ProtNLM"/>
    </source>
</evidence>
<dbReference type="InterPro" id="IPR007146">
    <property type="entry name" value="Sas10/Utp3/C1D"/>
</dbReference>
<dbReference type="EMBL" id="JARBHA010000018">
    <property type="protein sequence ID" value="KAJ9674049.1"/>
    <property type="molecule type" value="Genomic_DNA"/>
</dbReference>
<organism evidence="2 3">
    <name type="scientific">Vitis rotundifolia</name>
    <name type="common">Muscadine grape</name>
    <dbReference type="NCBI Taxonomy" id="103349"/>
    <lineage>
        <taxon>Eukaryota</taxon>
        <taxon>Viridiplantae</taxon>
        <taxon>Streptophyta</taxon>
        <taxon>Embryophyta</taxon>
        <taxon>Tracheophyta</taxon>
        <taxon>Spermatophyta</taxon>
        <taxon>Magnoliopsida</taxon>
        <taxon>eudicotyledons</taxon>
        <taxon>Gunneridae</taxon>
        <taxon>Pentapetalae</taxon>
        <taxon>rosids</taxon>
        <taxon>Vitales</taxon>
        <taxon>Vitaceae</taxon>
        <taxon>Viteae</taxon>
        <taxon>Vitis</taxon>
    </lineage>
</organism>
<dbReference type="GO" id="GO:0000462">
    <property type="term" value="P:maturation of SSU-rRNA from tricistronic rRNA transcript (SSU-rRNA, 5.8S rRNA, LSU-rRNA)"/>
    <property type="evidence" value="ECO:0007669"/>
    <property type="project" value="TreeGrafter"/>
</dbReference>
<dbReference type="PANTHER" id="PTHR13237:SF9">
    <property type="entry name" value="NEUROGUIDIN"/>
    <property type="match status" value="1"/>
</dbReference>
<feature type="region of interest" description="Disordered" evidence="1">
    <location>
        <begin position="295"/>
        <end position="320"/>
    </location>
</feature>
<evidence type="ECO:0000313" key="3">
    <source>
        <dbReference type="Proteomes" id="UP001168098"/>
    </source>
</evidence>
<name>A0AA39D803_VITRO</name>
<evidence type="ECO:0000313" key="2">
    <source>
        <dbReference type="EMBL" id="KAJ9674049.1"/>
    </source>
</evidence>
<reference evidence="2 3" key="1">
    <citation type="journal article" date="2023" name="BMC Biotechnol.">
        <title>Vitis rotundifolia cv Carlos genome sequencing.</title>
        <authorList>
            <person name="Huff M."/>
            <person name="Hulse-Kemp A."/>
            <person name="Scheffler B."/>
            <person name="Youngblood R."/>
            <person name="Simpson S."/>
            <person name="Babiker E."/>
            <person name="Staton M."/>
        </authorList>
    </citation>
    <scope>NUCLEOTIDE SEQUENCE [LARGE SCALE GENOMIC DNA]</scope>
    <source>
        <tissue evidence="2">Leaf</tissue>
    </source>
</reference>